<evidence type="ECO:0000256" key="7">
    <source>
        <dbReference type="ARBA" id="ARBA00023136"/>
    </source>
</evidence>
<dbReference type="AlphaFoldDB" id="A0A1I0JA46"/>
<evidence type="ECO:0000313" key="10">
    <source>
        <dbReference type="Proteomes" id="UP000199180"/>
    </source>
</evidence>
<evidence type="ECO:0000256" key="2">
    <source>
        <dbReference type="ARBA" id="ARBA00022448"/>
    </source>
</evidence>
<dbReference type="NCBIfam" id="TIGR01726">
    <property type="entry name" value="HEQRo_perm_3TM"/>
    <property type="match status" value="1"/>
</dbReference>
<evidence type="ECO:0000256" key="3">
    <source>
        <dbReference type="ARBA" id="ARBA00022475"/>
    </source>
</evidence>
<accession>A0A1I0JA46</accession>
<dbReference type="InterPro" id="IPR051613">
    <property type="entry name" value="ABC_transp_permease_HisMQ"/>
</dbReference>
<sequence>MEPFEREGLADWIGPLLDGAFVTLQIALAAYALGLMLGLAGAAAKLGGSATLRGIAAAYTSLVRAIPELLLIILLYYAGTQGLNAALQAMRARRV</sequence>
<dbReference type="Gene3D" id="1.10.3720.10">
    <property type="entry name" value="MetI-like"/>
    <property type="match status" value="1"/>
</dbReference>
<dbReference type="PANTHER" id="PTHR30133">
    <property type="entry name" value="CATIONIC AMINO ACID TRANSPORTER, MEMBRANE COMPONENT"/>
    <property type="match status" value="1"/>
</dbReference>
<keyword evidence="4" id="KW-0997">Cell inner membrane</keyword>
<name>A0A1I0JA46_9RHOB</name>
<dbReference type="GO" id="GO:0022857">
    <property type="term" value="F:transmembrane transporter activity"/>
    <property type="evidence" value="ECO:0007669"/>
    <property type="project" value="InterPro"/>
</dbReference>
<dbReference type="SUPFAM" id="SSF161098">
    <property type="entry name" value="MetI-like"/>
    <property type="match status" value="1"/>
</dbReference>
<feature type="transmembrane region" description="Helical" evidence="8">
    <location>
        <begin position="56"/>
        <end position="78"/>
    </location>
</feature>
<keyword evidence="2" id="KW-0813">Transport</keyword>
<dbReference type="EMBL" id="FOHO01000023">
    <property type="protein sequence ID" value="SEU06752.1"/>
    <property type="molecule type" value="Genomic_DNA"/>
</dbReference>
<keyword evidence="10" id="KW-1185">Reference proteome</keyword>
<evidence type="ECO:0000256" key="4">
    <source>
        <dbReference type="ARBA" id="ARBA00022519"/>
    </source>
</evidence>
<dbReference type="InterPro" id="IPR035906">
    <property type="entry name" value="MetI-like_sf"/>
</dbReference>
<feature type="transmembrane region" description="Helical" evidence="8">
    <location>
        <begin position="20"/>
        <end position="44"/>
    </location>
</feature>
<dbReference type="Proteomes" id="UP000199180">
    <property type="component" value="Unassembled WGS sequence"/>
</dbReference>
<comment type="subcellular location">
    <subcellularLocation>
        <location evidence="1">Cell inner membrane</location>
        <topology evidence="1">Multi-pass membrane protein</topology>
    </subcellularLocation>
</comment>
<gene>
    <name evidence="9" type="ORF">SAMN04489858_12320</name>
</gene>
<dbReference type="InterPro" id="IPR010065">
    <property type="entry name" value="AA_ABC_transptr_permease_3TM"/>
</dbReference>
<evidence type="ECO:0000256" key="5">
    <source>
        <dbReference type="ARBA" id="ARBA00022692"/>
    </source>
</evidence>
<proteinExistence type="predicted"/>
<dbReference type="PANTHER" id="PTHR30133:SF2">
    <property type="entry name" value="ARGININE ABC TRANSPORTER PERMEASE PROTEIN ARTQ"/>
    <property type="match status" value="1"/>
</dbReference>
<protein>
    <submittedName>
        <fullName evidence="9">Amine acid ABC transporter, permease protein, 3-TM region, His/Glu/Gln/Arg/opine family</fullName>
    </submittedName>
</protein>
<keyword evidence="7 8" id="KW-0472">Membrane</keyword>
<evidence type="ECO:0000256" key="6">
    <source>
        <dbReference type="ARBA" id="ARBA00022989"/>
    </source>
</evidence>
<keyword evidence="5 8" id="KW-0812">Transmembrane</keyword>
<evidence type="ECO:0000313" key="9">
    <source>
        <dbReference type="EMBL" id="SEU06752.1"/>
    </source>
</evidence>
<dbReference type="GO" id="GO:0043190">
    <property type="term" value="C:ATP-binding cassette (ABC) transporter complex"/>
    <property type="evidence" value="ECO:0007669"/>
    <property type="project" value="InterPro"/>
</dbReference>
<keyword evidence="6 8" id="KW-1133">Transmembrane helix</keyword>
<reference evidence="9 10" key="1">
    <citation type="submission" date="2016-10" db="EMBL/GenBank/DDBJ databases">
        <authorList>
            <person name="de Groot N.N."/>
        </authorList>
    </citation>
    <scope>NUCLEOTIDE SEQUENCE [LARGE SCALE GENOMIC DNA]</scope>
    <source>
        <strain evidence="9 10">DSM 17862</strain>
    </source>
</reference>
<evidence type="ECO:0000256" key="8">
    <source>
        <dbReference type="SAM" id="Phobius"/>
    </source>
</evidence>
<dbReference type="STRING" id="364199.SAMN04489858_12320"/>
<organism evidence="9 10">
    <name type="scientific">Paracoccus homiensis</name>
    <dbReference type="NCBI Taxonomy" id="364199"/>
    <lineage>
        <taxon>Bacteria</taxon>
        <taxon>Pseudomonadati</taxon>
        <taxon>Pseudomonadota</taxon>
        <taxon>Alphaproteobacteria</taxon>
        <taxon>Rhodobacterales</taxon>
        <taxon>Paracoccaceae</taxon>
        <taxon>Paracoccus</taxon>
    </lineage>
</organism>
<evidence type="ECO:0000256" key="1">
    <source>
        <dbReference type="ARBA" id="ARBA00004429"/>
    </source>
</evidence>
<keyword evidence="3" id="KW-1003">Cell membrane</keyword>